<feature type="binding site" evidence="4">
    <location>
        <position position="89"/>
    </location>
    <ligand>
        <name>Zn(2+)</name>
        <dbReference type="ChEBI" id="CHEBI:29105"/>
    </ligand>
</feature>
<name>A0A9J6QUJ2_9FIRM</name>
<dbReference type="EMBL" id="JAOSHN010000003">
    <property type="protein sequence ID" value="MCU7378611.1"/>
    <property type="molecule type" value="Genomic_DNA"/>
</dbReference>
<protein>
    <recommendedName>
        <fullName evidence="4">Hydrogenase maturation factor HypA</fullName>
    </recommendedName>
</protein>
<keyword evidence="2 4" id="KW-0479">Metal-binding</keyword>
<comment type="similarity">
    <text evidence="4">Belongs to the HypA/HybF family.</text>
</comment>
<evidence type="ECO:0000256" key="2">
    <source>
        <dbReference type="ARBA" id="ARBA00022723"/>
    </source>
</evidence>
<dbReference type="GO" id="GO:0008270">
    <property type="term" value="F:zinc ion binding"/>
    <property type="evidence" value="ECO:0007669"/>
    <property type="project" value="UniProtKB-UniRule"/>
</dbReference>
<dbReference type="PANTHER" id="PTHR34535">
    <property type="entry name" value="HYDROGENASE MATURATION FACTOR HYPA"/>
    <property type="match status" value="1"/>
</dbReference>
<comment type="caution">
    <text evidence="5">The sequence shown here is derived from an EMBL/GenBank/DDBJ whole genome shotgun (WGS) entry which is preliminary data.</text>
</comment>
<accession>A0A9J6QUJ2</accession>
<dbReference type="RefSeq" id="WP_253019986.1">
    <property type="nucleotide sequence ID" value="NZ_JAJAGH010000007.1"/>
</dbReference>
<feature type="binding site" evidence="4">
    <location>
        <position position="2"/>
    </location>
    <ligand>
        <name>Ni(2+)</name>
        <dbReference type="ChEBI" id="CHEBI:49786"/>
    </ligand>
</feature>
<sequence>MHELSIVMEVARTVCETAEKNQVTKVRKVILQIGELSGCVPHFVHACWPAACDNTILEGTKLEIETLPANGCCRCCSKVFSLTAFKGRCPECGSAQYEMLCGKEFIIKEILCS</sequence>
<evidence type="ECO:0000313" key="6">
    <source>
        <dbReference type="Proteomes" id="UP001065549"/>
    </source>
</evidence>
<keyword evidence="1 4" id="KW-0533">Nickel</keyword>
<evidence type="ECO:0000256" key="4">
    <source>
        <dbReference type="HAMAP-Rule" id="MF_00213"/>
    </source>
</evidence>
<dbReference type="InterPro" id="IPR000688">
    <property type="entry name" value="HypA/HybF"/>
</dbReference>
<organism evidence="5 6">
    <name type="scientific">Hominibacterium faecale</name>
    <dbReference type="NCBI Taxonomy" id="2839743"/>
    <lineage>
        <taxon>Bacteria</taxon>
        <taxon>Bacillati</taxon>
        <taxon>Bacillota</taxon>
        <taxon>Clostridia</taxon>
        <taxon>Peptostreptococcales</taxon>
        <taxon>Anaerovoracaceae</taxon>
        <taxon>Hominibacterium</taxon>
    </lineage>
</organism>
<reference evidence="5" key="1">
    <citation type="submission" date="2022-09" db="EMBL/GenBank/DDBJ databases">
        <title>Culturomic study of gut microbiota in children with autism spectrum disorder.</title>
        <authorList>
            <person name="Efimov B.A."/>
            <person name="Chaplin A.V."/>
            <person name="Sokolova S.R."/>
            <person name="Pikina A.P."/>
            <person name="Korzhanova M."/>
            <person name="Belova V."/>
            <person name="Korostin D."/>
        </authorList>
    </citation>
    <scope>NUCLEOTIDE SEQUENCE</scope>
    <source>
        <strain evidence="5">ASD5510</strain>
    </source>
</reference>
<dbReference type="GO" id="GO:0016151">
    <property type="term" value="F:nickel cation binding"/>
    <property type="evidence" value="ECO:0007669"/>
    <property type="project" value="UniProtKB-UniRule"/>
</dbReference>
<keyword evidence="6" id="KW-1185">Reference proteome</keyword>
<keyword evidence="3 4" id="KW-0862">Zinc</keyword>
<dbReference type="Proteomes" id="UP001065549">
    <property type="component" value="Unassembled WGS sequence"/>
</dbReference>
<evidence type="ECO:0000256" key="1">
    <source>
        <dbReference type="ARBA" id="ARBA00022596"/>
    </source>
</evidence>
<evidence type="ECO:0000256" key="3">
    <source>
        <dbReference type="ARBA" id="ARBA00022833"/>
    </source>
</evidence>
<proteinExistence type="inferred from homology"/>
<feature type="binding site" evidence="4">
    <location>
        <position position="92"/>
    </location>
    <ligand>
        <name>Zn(2+)</name>
        <dbReference type="ChEBI" id="CHEBI:29105"/>
    </ligand>
</feature>
<comment type="function">
    <text evidence="4">Involved in the maturation of [NiFe] hydrogenases. Required for nickel insertion into the metal center of the hydrogenase.</text>
</comment>
<dbReference type="GO" id="GO:0051604">
    <property type="term" value="P:protein maturation"/>
    <property type="evidence" value="ECO:0007669"/>
    <property type="project" value="InterPro"/>
</dbReference>
<dbReference type="PANTHER" id="PTHR34535:SF3">
    <property type="entry name" value="HYDROGENASE MATURATION FACTOR HYPA"/>
    <property type="match status" value="1"/>
</dbReference>
<feature type="binding site" evidence="4">
    <location>
        <position position="76"/>
    </location>
    <ligand>
        <name>Zn(2+)</name>
        <dbReference type="ChEBI" id="CHEBI:29105"/>
    </ligand>
</feature>
<evidence type="ECO:0000313" key="5">
    <source>
        <dbReference type="EMBL" id="MCU7378611.1"/>
    </source>
</evidence>
<dbReference type="Gene3D" id="3.30.2320.80">
    <property type="match status" value="1"/>
</dbReference>
<dbReference type="Pfam" id="PF01155">
    <property type="entry name" value="HypA"/>
    <property type="match status" value="1"/>
</dbReference>
<dbReference type="AlphaFoldDB" id="A0A9J6QUJ2"/>
<dbReference type="HAMAP" id="MF_00213">
    <property type="entry name" value="HypA_HybF"/>
    <property type="match status" value="1"/>
</dbReference>
<gene>
    <name evidence="4" type="primary">hypA</name>
    <name evidence="5" type="ORF">OBO34_09620</name>
</gene>
<dbReference type="PIRSF" id="PIRSF004761">
    <property type="entry name" value="Hydrgn_mat_HypA"/>
    <property type="match status" value="1"/>
</dbReference>
<feature type="binding site" evidence="4">
    <location>
        <position position="73"/>
    </location>
    <ligand>
        <name>Zn(2+)</name>
        <dbReference type="ChEBI" id="CHEBI:29105"/>
    </ligand>
</feature>